<protein>
    <submittedName>
        <fullName evidence="10">ATP-binding Cassette (ABC) Superfamily</fullName>
    </submittedName>
</protein>
<keyword evidence="5 10" id="KW-0067">ATP-binding</keyword>
<evidence type="ECO:0000256" key="2">
    <source>
        <dbReference type="ARBA" id="ARBA00022448"/>
    </source>
</evidence>
<dbReference type="Proteomes" id="UP000243579">
    <property type="component" value="Unassembled WGS sequence"/>
</dbReference>
<dbReference type="InterPro" id="IPR003439">
    <property type="entry name" value="ABC_transporter-like_ATP-bd"/>
</dbReference>
<dbReference type="EMBL" id="JNBR01000472">
    <property type="protein sequence ID" value="OQR92244.1"/>
    <property type="molecule type" value="Genomic_DNA"/>
</dbReference>
<evidence type="ECO:0000313" key="10">
    <source>
        <dbReference type="EMBL" id="OQR92244.1"/>
    </source>
</evidence>
<feature type="transmembrane region" description="Helical" evidence="8">
    <location>
        <begin position="1128"/>
        <end position="1149"/>
    </location>
</feature>
<evidence type="ECO:0000256" key="5">
    <source>
        <dbReference type="ARBA" id="ARBA00022840"/>
    </source>
</evidence>
<dbReference type="InterPro" id="IPR003593">
    <property type="entry name" value="AAA+_ATPase"/>
</dbReference>
<feature type="transmembrane region" description="Helical" evidence="8">
    <location>
        <begin position="1237"/>
        <end position="1257"/>
    </location>
</feature>
<evidence type="ECO:0000259" key="9">
    <source>
        <dbReference type="PROSITE" id="PS50893"/>
    </source>
</evidence>
<dbReference type="OrthoDB" id="66620at2759"/>
<keyword evidence="2" id="KW-0813">Transport</keyword>
<evidence type="ECO:0000256" key="7">
    <source>
        <dbReference type="ARBA" id="ARBA00023136"/>
    </source>
</evidence>
<name>A0A1V9Z2M5_ACHHY</name>
<dbReference type="GO" id="GO:0016020">
    <property type="term" value="C:membrane"/>
    <property type="evidence" value="ECO:0007669"/>
    <property type="project" value="UniProtKB-SubCell"/>
</dbReference>
<dbReference type="GO" id="GO:0016887">
    <property type="term" value="F:ATP hydrolysis activity"/>
    <property type="evidence" value="ECO:0007669"/>
    <property type="project" value="InterPro"/>
</dbReference>
<feature type="transmembrane region" description="Helical" evidence="8">
    <location>
        <begin position="693"/>
        <end position="717"/>
    </location>
</feature>
<dbReference type="InterPro" id="IPR013525">
    <property type="entry name" value="ABC2_TM"/>
</dbReference>
<dbReference type="InterPro" id="IPR017871">
    <property type="entry name" value="ABC_transporter-like_CS"/>
</dbReference>
<feature type="transmembrane region" description="Helical" evidence="8">
    <location>
        <begin position="610"/>
        <end position="630"/>
    </location>
</feature>
<evidence type="ECO:0000256" key="1">
    <source>
        <dbReference type="ARBA" id="ARBA00004141"/>
    </source>
</evidence>
<dbReference type="Pfam" id="PF01061">
    <property type="entry name" value="ABC2_membrane"/>
    <property type="match status" value="2"/>
</dbReference>
<dbReference type="InterPro" id="IPR034003">
    <property type="entry name" value="ABCG_PDR_2"/>
</dbReference>
<dbReference type="CDD" id="cd03232">
    <property type="entry name" value="ABCG_PDR_domain2"/>
    <property type="match status" value="1"/>
</dbReference>
<feature type="transmembrane region" description="Helical" evidence="8">
    <location>
        <begin position="537"/>
        <end position="558"/>
    </location>
</feature>
<feature type="transmembrane region" description="Helical" evidence="8">
    <location>
        <begin position="578"/>
        <end position="598"/>
    </location>
</feature>
<feature type="transmembrane region" description="Helical" evidence="8">
    <location>
        <begin position="468"/>
        <end position="485"/>
    </location>
</feature>
<feature type="domain" description="ABC transporter" evidence="9">
    <location>
        <begin position="761"/>
        <end position="1003"/>
    </location>
</feature>
<dbReference type="GO" id="GO:0005524">
    <property type="term" value="F:ATP binding"/>
    <property type="evidence" value="ECO:0007669"/>
    <property type="project" value="UniProtKB-KW"/>
</dbReference>
<keyword evidence="3 8" id="KW-0812">Transmembrane</keyword>
<feature type="transmembrane region" description="Helical" evidence="8">
    <location>
        <begin position="1099"/>
        <end position="1116"/>
    </location>
</feature>
<feature type="transmembrane region" description="Helical" evidence="8">
    <location>
        <begin position="505"/>
        <end position="525"/>
    </location>
</feature>
<evidence type="ECO:0000256" key="6">
    <source>
        <dbReference type="ARBA" id="ARBA00022989"/>
    </source>
</evidence>
<evidence type="ECO:0000313" key="11">
    <source>
        <dbReference type="Proteomes" id="UP000243579"/>
    </source>
</evidence>
<dbReference type="GO" id="GO:0140359">
    <property type="term" value="F:ABC-type transporter activity"/>
    <property type="evidence" value="ECO:0007669"/>
    <property type="project" value="InterPro"/>
</dbReference>
<evidence type="ECO:0000256" key="3">
    <source>
        <dbReference type="ARBA" id="ARBA00022692"/>
    </source>
</evidence>
<sequence length="1352" mass="149835">MHAPNYALRSNTGPDAWCYEEVVSPKHATATFDDIIHQSGVTDEMIFMSQRNHDAFTTQRIYSLVFTKENIQKLGFRNLIKQMRSKLGNVAALPTCEVRLSSVDYIAEVPAESSIKTVTPTLPSLKTKDEKYYDKYILHNINAIFKPGTMTLVLGPPGCGKTSLLKLVAGLIKPKSHESLTGTVTYNGCMPEQVDLPSLTTYVQQQDNHIATLTVQETFAFAHKCLVGQIAPDDPLAVNEEHMVDILISVFGLTECANTMIGDDMIRGVSGGQKRRVTVGEMLTGRASALLIDEFSNGLDASTTYDIAKAIGTMAELLEKTVVMSMLQPPPEVYELFDNVIVLDKGEMVYGGPRTDLVPYFRSIGYVLPPRKDIADFLQEVTTPLGVRYAKKGAVPISSPAEFAAAFYKSPLAAQLGKELLAASGQPRQKLSVRQRRVPLKYTDSLRVVFGRMIKTSLRDKKFNKSRMVNALLLGVILGTVFLGIATKATTPTQETQYAPMKVGLLFAAILFQALATLNSIQAGIERRSVLYKQLSFNFFPVSTYVASEFVLELLWTIPQALLFSLPLYYGADLNPRADLFFIFALTMYLVSVCYAQFYKLLTAVAVDGVLAKVLALFGIFMHLMFNGYVMPESQIPRGWIWLYWTNPATWALRILAQNEYLSSRPMYDIVVPGRGRLGDVALEAMGFSTNSIYLGTGFIFLAGFALSVCALTAVCYTRIRHQAAFSHKPDADAIEASAASIDVASERSDLNSLHFEPVTLAFRDLVYTIPVGPKKLKETRQLLKGIHGVFEPGTLTALMGSSGAGKTTLMDVIAGRKTAGTIAGELFVNGHPMDRSSFNNLMGYCEQFDNYEDTSTVKETFMFCAALRMPADTTVAQREAFVYNVLQTLELTPKAHCQFGTLTQGERKRVTIGGELLSNPSILFLDEPTTGLDSRAATIVMECVKRIAQSGRTVVCTIHQPSTVLFELFDKLLLLKSGGEMVYYGSLGLESADMLAYFGQYQGVAPMAPSENPATYMLNCIGAGTAGAANGLDFAAEYQRSWLRTDNLQYLEQWTVPKGDVVAKTDQYSASFGAQCRALLGRQWTIYWRSPSFNRSRLILVVVLALVFTSMYAGQKVETVLDVMSRLVLLNVSSCFMCTSMLSAAIPFTMHMRGVYYRERMSNMYSPTAYMVVTFIVELVYICLLSAVYVHGLYWSVGFSSETTAWTWYWLIGTLAIAQWSFMGQLLAFAISTHQVAVLLAGAITGIWFVFAGFFIDGNTLVAGWKWMYWTCPFHYSVEAIIVTQFHGDTRIVRDVLSGTNVQVQTFVDHFFHGAYAYANRFDDLVALLVMIVIVQGLIWLCMSKVCHLER</sequence>
<keyword evidence="4" id="KW-0547">Nucleotide-binding</keyword>
<gene>
    <name evidence="10" type="ORF">ACHHYP_03924</name>
</gene>
<keyword evidence="6 8" id="KW-1133">Transmembrane helix</keyword>
<dbReference type="SMART" id="SM00382">
    <property type="entry name" value="AAA"/>
    <property type="match status" value="2"/>
</dbReference>
<comment type="caution">
    <text evidence="10">The sequence shown here is derived from an EMBL/GenBank/DDBJ whole genome shotgun (WGS) entry which is preliminary data.</text>
</comment>
<feature type="transmembrane region" description="Helical" evidence="8">
    <location>
        <begin position="1170"/>
        <end position="1196"/>
    </location>
</feature>
<accession>A0A1V9Z2M5</accession>
<dbReference type="PROSITE" id="PS50893">
    <property type="entry name" value="ABC_TRANSPORTER_2"/>
    <property type="match status" value="2"/>
</dbReference>
<dbReference type="PROSITE" id="PS00211">
    <property type="entry name" value="ABC_TRANSPORTER_1"/>
    <property type="match status" value="1"/>
</dbReference>
<keyword evidence="11" id="KW-1185">Reference proteome</keyword>
<feature type="transmembrane region" description="Helical" evidence="8">
    <location>
        <begin position="1326"/>
        <end position="1344"/>
    </location>
</feature>
<organism evidence="10 11">
    <name type="scientific">Achlya hypogyna</name>
    <name type="common">Oomycete</name>
    <name type="synonym">Protoachlya hypogyna</name>
    <dbReference type="NCBI Taxonomy" id="1202772"/>
    <lineage>
        <taxon>Eukaryota</taxon>
        <taxon>Sar</taxon>
        <taxon>Stramenopiles</taxon>
        <taxon>Oomycota</taxon>
        <taxon>Saprolegniomycetes</taxon>
        <taxon>Saprolegniales</taxon>
        <taxon>Achlyaceae</taxon>
        <taxon>Achlya</taxon>
    </lineage>
</organism>
<keyword evidence="7 8" id="KW-0472">Membrane</keyword>
<dbReference type="InterPro" id="IPR027417">
    <property type="entry name" value="P-loop_NTPase"/>
</dbReference>
<dbReference type="SUPFAM" id="SSF52540">
    <property type="entry name" value="P-loop containing nucleoside triphosphate hydrolases"/>
    <property type="match status" value="2"/>
</dbReference>
<dbReference type="Gene3D" id="3.40.50.300">
    <property type="entry name" value="P-loop containing nucleotide triphosphate hydrolases"/>
    <property type="match status" value="2"/>
</dbReference>
<dbReference type="STRING" id="1202772.A0A1V9Z2M5"/>
<feature type="domain" description="ABC transporter" evidence="9">
    <location>
        <begin position="98"/>
        <end position="370"/>
    </location>
</feature>
<evidence type="ECO:0000256" key="8">
    <source>
        <dbReference type="SAM" id="Phobius"/>
    </source>
</evidence>
<evidence type="ECO:0000256" key="4">
    <source>
        <dbReference type="ARBA" id="ARBA00022741"/>
    </source>
</evidence>
<comment type="subcellular location">
    <subcellularLocation>
        <location evidence="1">Membrane</location>
        <topology evidence="1">Multi-pass membrane protein</topology>
    </subcellularLocation>
</comment>
<feature type="transmembrane region" description="Helical" evidence="8">
    <location>
        <begin position="1208"/>
        <end position="1230"/>
    </location>
</feature>
<reference evidence="10 11" key="1">
    <citation type="journal article" date="2014" name="Genome Biol. Evol.">
        <title>The secreted proteins of Achlya hypogyna and Thraustotheca clavata identify the ancestral oomycete secretome and reveal gene acquisitions by horizontal gene transfer.</title>
        <authorList>
            <person name="Misner I."/>
            <person name="Blouin N."/>
            <person name="Leonard G."/>
            <person name="Richards T.A."/>
            <person name="Lane C.E."/>
        </authorList>
    </citation>
    <scope>NUCLEOTIDE SEQUENCE [LARGE SCALE GENOMIC DNA]</scope>
    <source>
        <strain evidence="10 11">ATCC 48635</strain>
    </source>
</reference>
<proteinExistence type="predicted"/>
<dbReference type="Pfam" id="PF00005">
    <property type="entry name" value="ABC_tran"/>
    <property type="match status" value="2"/>
</dbReference>
<dbReference type="PANTHER" id="PTHR19241">
    <property type="entry name" value="ATP-BINDING CASSETTE TRANSPORTER"/>
    <property type="match status" value="1"/>
</dbReference>